<proteinExistence type="predicted"/>
<organism evidence="3 4">
    <name type="scientific">Oleoguttula mirabilis</name>
    <dbReference type="NCBI Taxonomy" id="1507867"/>
    <lineage>
        <taxon>Eukaryota</taxon>
        <taxon>Fungi</taxon>
        <taxon>Dikarya</taxon>
        <taxon>Ascomycota</taxon>
        <taxon>Pezizomycotina</taxon>
        <taxon>Dothideomycetes</taxon>
        <taxon>Dothideomycetidae</taxon>
        <taxon>Mycosphaerellales</taxon>
        <taxon>Teratosphaeriaceae</taxon>
        <taxon>Oleoguttula</taxon>
    </lineage>
</organism>
<name>A0AAV9J5Q2_9PEZI</name>
<feature type="compositionally biased region" description="Acidic residues" evidence="1">
    <location>
        <begin position="105"/>
        <end position="121"/>
    </location>
</feature>
<keyword evidence="4" id="KW-1185">Reference proteome</keyword>
<sequence>MADVTDEKKKDITDEKFFFAIIKQLDGSIDWQKVADEAGIVSKGAASKRFSRMKLKFEKGSGGEGGSSPAKATTPAGDGEEKSTKPAKTKPAKKGGNKKRKIEQASEEEAEKPVKDEEEEV</sequence>
<accession>A0AAV9J5Q2</accession>
<dbReference type="Pfam" id="PF22980">
    <property type="entry name" value="Myb_DNA-bind_8"/>
    <property type="match status" value="1"/>
</dbReference>
<comment type="caution">
    <text evidence="3">The sequence shown here is derived from an EMBL/GenBank/DDBJ whole genome shotgun (WGS) entry which is preliminary data.</text>
</comment>
<dbReference type="Proteomes" id="UP001324427">
    <property type="component" value="Unassembled WGS sequence"/>
</dbReference>
<evidence type="ECO:0000259" key="2">
    <source>
        <dbReference type="Pfam" id="PF22980"/>
    </source>
</evidence>
<gene>
    <name evidence="3" type="ORF">LTR36_009913</name>
</gene>
<feature type="region of interest" description="Disordered" evidence="1">
    <location>
        <begin position="57"/>
        <end position="121"/>
    </location>
</feature>
<dbReference type="EMBL" id="JAVFHQ010000077">
    <property type="protein sequence ID" value="KAK4540015.1"/>
    <property type="molecule type" value="Genomic_DNA"/>
</dbReference>
<evidence type="ECO:0000256" key="1">
    <source>
        <dbReference type="SAM" id="MobiDB-lite"/>
    </source>
</evidence>
<evidence type="ECO:0000313" key="3">
    <source>
        <dbReference type="EMBL" id="KAK4540015.1"/>
    </source>
</evidence>
<protein>
    <recommendedName>
        <fullName evidence="2">Myb-like DNA-binding domain-containing protein</fullName>
    </recommendedName>
</protein>
<dbReference type="InterPro" id="IPR054505">
    <property type="entry name" value="Myb_DNA-bind_8"/>
</dbReference>
<feature type="domain" description="Myb-like DNA-binding" evidence="2">
    <location>
        <begin position="14"/>
        <end position="58"/>
    </location>
</feature>
<reference evidence="3 4" key="1">
    <citation type="submission" date="2021-11" db="EMBL/GenBank/DDBJ databases">
        <title>Black yeast isolated from Biological Soil Crust.</title>
        <authorList>
            <person name="Kurbessoian T."/>
        </authorList>
    </citation>
    <scope>NUCLEOTIDE SEQUENCE [LARGE SCALE GENOMIC DNA]</scope>
    <source>
        <strain evidence="3 4">CCFEE 5522</strain>
    </source>
</reference>
<evidence type="ECO:0000313" key="4">
    <source>
        <dbReference type="Proteomes" id="UP001324427"/>
    </source>
</evidence>
<dbReference type="AlphaFoldDB" id="A0AAV9J5Q2"/>
<feature type="compositionally biased region" description="Basic residues" evidence="1">
    <location>
        <begin position="85"/>
        <end position="101"/>
    </location>
</feature>